<organism evidence="11 13">
    <name type="scientific">Rotaria socialis</name>
    <dbReference type="NCBI Taxonomy" id="392032"/>
    <lineage>
        <taxon>Eukaryota</taxon>
        <taxon>Metazoa</taxon>
        <taxon>Spiralia</taxon>
        <taxon>Gnathifera</taxon>
        <taxon>Rotifera</taxon>
        <taxon>Eurotatoria</taxon>
        <taxon>Bdelloidea</taxon>
        <taxon>Philodinida</taxon>
        <taxon>Philodinidae</taxon>
        <taxon>Rotaria</taxon>
    </lineage>
</organism>
<evidence type="ECO:0000256" key="6">
    <source>
        <dbReference type="ARBA" id="ARBA00022989"/>
    </source>
</evidence>
<dbReference type="AlphaFoldDB" id="A0A817Z810"/>
<evidence type="ECO:0000256" key="2">
    <source>
        <dbReference type="ARBA" id="ARBA00022516"/>
    </source>
</evidence>
<feature type="transmembrane region" description="Helical" evidence="10">
    <location>
        <begin position="70"/>
        <end position="91"/>
    </location>
</feature>
<keyword evidence="6 10" id="KW-1133">Transmembrane helix</keyword>
<feature type="transmembrane region" description="Helical" evidence="10">
    <location>
        <begin position="177"/>
        <end position="197"/>
    </location>
</feature>
<dbReference type="GO" id="GO:0030148">
    <property type="term" value="P:sphingolipid biosynthetic process"/>
    <property type="evidence" value="ECO:0007669"/>
    <property type="project" value="TreeGrafter"/>
</dbReference>
<keyword evidence="5 10" id="KW-0276">Fatty acid metabolism</keyword>
<keyword evidence="3 10" id="KW-0808">Transferase</keyword>
<evidence type="ECO:0000256" key="3">
    <source>
        <dbReference type="ARBA" id="ARBA00022679"/>
    </source>
</evidence>
<dbReference type="Proteomes" id="UP000663865">
    <property type="component" value="Unassembled WGS sequence"/>
</dbReference>
<name>A0A817Z810_9BILA</name>
<evidence type="ECO:0000256" key="5">
    <source>
        <dbReference type="ARBA" id="ARBA00022832"/>
    </source>
</evidence>
<dbReference type="Pfam" id="PF01151">
    <property type="entry name" value="ELO"/>
    <property type="match status" value="1"/>
</dbReference>
<comment type="caution">
    <text evidence="11">The sequence shown here is derived from an EMBL/GenBank/DDBJ whole genome shotgun (WGS) entry which is preliminary data.</text>
</comment>
<dbReference type="EMBL" id="CAJNYV010000857">
    <property type="protein sequence ID" value="CAF3389947.1"/>
    <property type="molecule type" value="Genomic_DNA"/>
</dbReference>
<evidence type="ECO:0000313" key="11">
    <source>
        <dbReference type="EMBL" id="CAF3389947.1"/>
    </source>
</evidence>
<keyword evidence="8 10" id="KW-0472">Membrane</keyword>
<keyword evidence="7 10" id="KW-0443">Lipid metabolism</keyword>
<keyword evidence="4 10" id="KW-0812">Transmembrane</keyword>
<comment type="similarity">
    <text evidence="10">Belongs to the ELO family.</text>
</comment>
<feature type="transmembrane region" description="Helical" evidence="10">
    <location>
        <begin position="249"/>
        <end position="267"/>
    </location>
</feature>
<dbReference type="GO" id="GO:0019367">
    <property type="term" value="P:fatty acid elongation, saturated fatty acid"/>
    <property type="evidence" value="ECO:0007669"/>
    <property type="project" value="TreeGrafter"/>
</dbReference>
<evidence type="ECO:0000256" key="7">
    <source>
        <dbReference type="ARBA" id="ARBA00023098"/>
    </source>
</evidence>
<protein>
    <recommendedName>
        <fullName evidence="10">Elongation of very long chain fatty acids protein</fullName>
        <ecNumber evidence="10">2.3.1.199</ecNumber>
    </recommendedName>
    <alternativeName>
        <fullName evidence="10">Very-long-chain 3-oxoacyl-CoA synthase</fullName>
    </alternativeName>
</protein>
<feature type="transmembrane region" description="Helical" evidence="10">
    <location>
        <begin position="151"/>
        <end position="171"/>
    </location>
</feature>
<feature type="transmembrane region" description="Helical" evidence="10">
    <location>
        <begin position="41"/>
        <end position="58"/>
    </location>
</feature>
<evidence type="ECO:0000256" key="10">
    <source>
        <dbReference type="RuleBase" id="RU361115"/>
    </source>
</evidence>
<dbReference type="PANTHER" id="PTHR11157:SF17">
    <property type="entry name" value="ELONGATION OF VERY LONG CHAIN FATTY ACIDS PROTEIN 6"/>
    <property type="match status" value="1"/>
</dbReference>
<evidence type="ECO:0000256" key="9">
    <source>
        <dbReference type="ARBA" id="ARBA00023160"/>
    </source>
</evidence>
<evidence type="ECO:0000256" key="4">
    <source>
        <dbReference type="ARBA" id="ARBA00022692"/>
    </source>
</evidence>
<evidence type="ECO:0000313" key="13">
    <source>
        <dbReference type="Proteomes" id="UP000663865"/>
    </source>
</evidence>
<evidence type="ECO:0000256" key="8">
    <source>
        <dbReference type="ARBA" id="ARBA00023136"/>
    </source>
</evidence>
<dbReference type="PROSITE" id="PS01188">
    <property type="entry name" value="ELO"/>
    <property type="match status" value="1"/>
</dbReference>
<feature type="transmembrane region" description="Helical" evidence="10">
    <location>
        <begin position="209"/>
        <end position="229"/>
    </location>
</feature>
<keyword evidence="9 10" id="KW-0275">Fatty acid biosynthesis</keyword>
<dbReference type="EMBL" id="CAJOBS010002291">
    <property type="protein sequence ID" value="CAF4805057.1"/>
    <property type="molecule type" value="Genomic_DNA"/>
</dbReference>
<comment type="subcellular location">
    <subcellularLocation>
        <location evidence="1">Membrane</location>
        <topology evidence="1">Multi-pass membrane protein</topology>
    </subcellularLocation>
</comment>
<gene>
    <name evidence="11" type="ORF">KIK155_LOCUS7104</name>
    <name evidence="12" type="ORF">TOA249_LOCUS23613</name>
</gene>
<comment type="catalytic activity">
    <reaction evidence="10">
        <text>a very-long-chain acyl-CoA + malonyl-CoA + H(+) = a very-long-chain 3-oxoacyl-CoA + CO2 + CoA</text>
        <dbReference type="Rhea" id="RHEA:32727"/>
        <dbReference type="ChEBI" id="CHEBI:15378"/>
        <dbReference type="ChEBI" id="CHEBI:16526"/>
        <dbReference type="ChEBI" id="CHEBI:57287"/>
        <dbReference type="ChEBI" id="CHEBI:57384"/>
        <dbReference type="ChEBI" id="CHEBI:90725"/>
        <dbReference type="ChEBI" id="CHEBI:90736"/>
        <dbReference type="EC" id="2.3.1.199"/>
    </reaction>
</comment>
<evidence type="ECO:0000313" key="12">
    <source>
        <dbReference type="EMBL" id="CAF4805057.1"/>
    </source>
</evidence>
<dbReference type="GO" id="GO:0034625">
    <property type="term" value="P:fatty acid elongation, monounsaturated fatty acid"/>
    <property type="evidence" value="ECO:0007669"/>
    <property type="project" value="TreeGrafter"/>
</dbReference>
<sequence>MKIHSSVTDPNGVIHPWVFDFELAFFDQEKFQWVEKTMYDWWWLSIVYTLFYIVAIFIGQQWMIKRKEKFELRTLLITWNAMLTIFSVWGACRCVPEFIYALQHHGFLYSICDASYKNGITGLWTWLFMASKLPETVDTLFIVLRGQKLIFLHWYHHASVLVYCFFSYSMFVSTGRWFVSMNYVVHSIMYGYFALRAARVRVPRFLQKFITILQLVQMVFGCFVNLAALNSKQRGYECATSDINIKLSLLLYASYLILFGHFFYNSYLRKDPSKKSSGKTE</sequence>
<dbReference type="GO" id="GO:0034626">
    <property type="term" value="P:fatty acid elongation, polyunsaturated fatty acid"/>
    <property type="evidence" value="ECO:0007669"/>
    <property type="project" value="TreeGrafter"/>
</dbReference>
<dbReference type="GO" id="GO:0042761">
    <property type="term" value="P:very long-chain fatty acid biosynthetic process"/>
    <property type="evidence" value="ECO:0007669"/>
    <property type="project" value="TreeGrafter"/>
</dbReference>
<dbReference type="EC" id="2.3.1.199" evidence="10"/>
<accession>A0A817Z810</accession>
<dbReference type="PANTHER" id="PTHR11157">
    <property type="entry name" value="FATTY ACID ACYL TRANSFERASE-RELATED"/>
    <property type="match status" value="1"/>
</dbReference>
<dbReference type="GO" id="GO:0005789">
    <property type="term" value="C:endoplasmic reticulum membrane"/>
    <property type="evidence" value="ECO:0007669"/>
    <property type="project" value="TreeGrafter"/>
</dbReference>
<reference evidence="11" key="1">
    <citation type="submission" date="2021-02" db="EMBL/GenBank/DDBJ databases">
        <authorList>
            <person name="Nowell W R."/>
        </authorList>
    </citation>
    <scope>NUCLEOTIDE SEQUENCE</scope>
</reference>
<proteinExistence type="inferred from homology"/>
<dbReference type="GO" id="GO:0009922">
    <property type="term" value="F:fatty acid elongase activity"/>
    <property type="evidence" value="ECO:0007669"/>
    <property type="project" value="UniProtKB-EC"/>
</dbReference>
<dbReference type="InterPro" id="IPR030457">
    <property type="entry name" value="ELO_CS"/>
</dbReference>
<dbReference type="InterPro" id="IPR002076">
    <property type="entry name" value="ELO_fam"/>
</dbReference>
<keyword evidence="2 10" id="KW-0444">Lipid biosynthesis</keyword>
<dbReference type="Proteomes" id="UP000663838">
    <property type="component" value="Unassembled WGS sequence"/>
</dbReference>
<evidence type="ECO:0000256" key="1">
    <source>
        <dbReference type="ARBA" id="ARBA00004141"/>
    </source>
</evidence>